<dbReference type="InterPro" id="IPR015424">
    <property type="entry name" value="PyrdxlP-dep_Trfase"/>
</dbReference>
<keyword evidence="4" id="KW-1185">Reference proteome</keyword>
<dbReference type="InterPro" id="IPR015421">
    <property type="entry name" value="PyrdxlP-dep_Trfase_major"/>
</dbReference>
<proteinExistence type="predicted"/>
<dbReference type="InterPro" id="IPR000192">
    <property type="entry name" value="Aminotrans_V_dom"/>
</dbReference>
<dbReference type="Proteomes" id="UP000735302">
    <property type="component" value="Unassembled WGS sequence"/>
</dbReference>
<evidence type="ECO:0000313" key="3">
    <source>
        <dbReference type="EMBL" id="GFO15909.1"/>
    </source>
</evidence>
<gene>
    <name evidence="3" type="ORF">PoB_004241400</name>
</gene>
<evidence type="ECO:0000256" key="1">
    <source>
        <dbReference type="ARBA" id="ARBA00022898"/>
    </source>
</evidence>
<dbReference type="PANTHER" id="PTHR43586">
    <property type="entry name" value="CYSTEINE DESULFURASE"/>
    <property type="match status" value="1"/>
</dbReference>
<dbReference type="PANTHER" id="PTHR43586:SF8">
    <property type="entry name" value="CYSTEINE DESULFURASE 1, CHLOROPLASTIC"/>
    <property type="match status" value="1"/>
</dbReference>
<protein>
    <submittedName>
        <fullName evidence="3">Cysteine desulfurase</fullName>
    </submittedName>
</protein>
<dbReference type="EMBL" id="BLXT01004632">
    <property type="protein sequence ID" value="GFO15909.1"/>
    <property type="molecule type" value="Genomic_DNA"/>
</dbReference>
<dbReference type="Pfam" id="PF00266">
    <property type="entry name" value="Aminotran_5"/>
    <property type="match status" value="1"/>
</dbReference>
<organism evidence="3 4">
    <name type="scientific">Plakobranchus ocellatus</name>
    <dbReference type="NCBI Taxonomy" id="259542"/>
    <lineage>
        <taxon>Eukaryota</taxon>
        <taxon>Metazoa</taxon>
        <taxon>Spiralia</taxon>
        <taxon>Lophotrochozoa</taxon>
        <taxon>Mollusca</taxon>
        <taxon>Gastropoda</taxon>
        <taxon>Heterobranchia</taxon>
        <taxon>Euthyneura</taxon>
        <taxon>Panpulmonata</taxon>
        <taxon>Sacoglossa</taxon>
        <taxon>Placobranchoidea</taxon>
        <taxon>Plakobranchidae</taxon>
        <taxon>Plakobranchus</taxon>
    </lineage>
</organism>
<keyword evidence="1" id="KW-0663">Pyridoxal phosphate</keyword>
<dbReference type="SUPFAM" id="SSF53383">
    <property type="entry name" value="PLP-dependent transferases"/>
    <property type="match status" value="1"/>
</dbReference>
<dbReference type="Gene3D" id="3.40.640.10">
    <property type="entry name" value="Type I PLP-dependent aspartate aminotransferase-like (Major domain)"/>
    <property type="match status" value="1"/>
</dbReference>
<name>A0AAV4BB50_9GAST</name>
<evidence type="ECO:0000259" key="2">
    <source>
        <dbReference type="Pfam" id="PF00266"/>
    </source>
</evidence>
<feature type="domain" description="Aminotransferase class V" evidence="2">
    <location>
        <begin position="90"/>
        <end position="280"/>
    </location>
</feature>
<sequence length="285" mass="31853">MNTNNTSTSRIETEYDRANEAKKQFTKPYRVHGYLPGDVVSLFSDNESPDELEEELDEAAKNELCSFIFRNIVGYDFVFRGPFGRNVVTYLDYIASGRPLKCIETYVRANVLPTYANTHTEVNYFAQQTTIMREEARSIIRRSVNAGDDDAVIFCGSGATAAVHKLIHAMNIERATVLVGPYEHHSNILPWKELNAKVVRIRQNRQGLIDMDHLNAELKKCDKRLFGIGETTVIGSFSAASNVTGILTDTNAVSAAIHRHNGFVFFDYACAGPYVNIDMNPAGKT</sequence>
<comment type="caution">
    <text evidence="3">The sequence shown here is derived from an EMBL/GenBank/DDBJ whole genome shotgun (WGS) entry which is preliminary data.</text>
</comment>
<accession>A0AAV4BB50</accession>
<reference evidence="3 4" key="1">
    <citation type="journal article" date="2021" name="Elife">
        <title>Chloroplast acquisition without the gene transfer in kleptoplastic sea slugs, Plakobranchus ocellatus.</title>
        <authorList>
            <person name="Maeda T."/>
            <person name="Takahashi S."/>
            <person name="Yoshida T."/>
            <person name="Shimamura S."/>
            <person name="Takaki Y."/>
            <person name="Nagai Y."/>
            <person name="Toyoda A."/>
            <person name="Suzuki Y."/>
            <person name="Arimoto A."/>
            <person name="Ishii H."/>
            <person name="Satoh N."/>
            <person name="Nishiyama T."/>
            <person name="Hasebe M."/>
            <person name="Maruyama T."/>
            <person name="Minagawa J."/>
            <person name="Obokata J."/>
            <person name="Shigenobu S."/>
        </authorList>
    </citation>
    <scope>NUCLEOTIDE SEQUENCE [LARGE SCALE GENOMIC DNA]</scope>
</reference>
<evidence type="ECO:0000313" key="4">
    <source>
        <dbReference type="Proteomes" id="UP000735302"/>
    </source>
</evidence>
<dbReference type="AlphaFoldDB" id="A0AAV4BB50"/>